<comment type="subcellular location">
    <subcellularLocation>
        <location evidence="1">Membrane</location>
        <topology evidence="1">Multi-pass membrane protein</topology>
    </subcellularLocation>
</comment>
<keyword evidence="4 6" id="KW-0472">Membrane</keyword>
<feature type="region of interest" description="Disordered" evidence="5">
    <location>
        <begin position="613"/>
        <end position="634"/>
    </location>
</feature>
<feature type="transmembrane region" description="Helical" evidence="6">
    <location>
        <begin position="178"/>
        <end position="198"/>
    </location>
</feature>
<sequence>MMDRRRDYLDHGAYAIGDIETQGHYLSSGHMLDASDQRFQPPKQRSSCWDEQNENGHVQERSSRSLTPGPHECRVDQSGIPLQNEVGICIATVFRHAGSWRFVLCQLLSGTTVAVNQIPECVGYALIAGVDPFHALQAAWIANIFTPLLGAAPGMVSGPSGLSAIAIRFLVSTHGPEYIFYSVIFCGFCQVLFGALRLGKYLRLLPTGITIGMVNGMCLLLVALQLRYFKLYPATIQANSDVSTDSTAEVTNSYVEPTRYLESSSFNITEDTLNQPWAYFLGYDLPWDATGSQLIVMSVEAFVAMLMCYFFPKYIAIVPSSLLAILLLTGVNSILPVSSSWVAPTVGDYFVWETPSSTFFTGMFHPDYTIPPFNMETIFAAFTTGISLFCINLLESLMAINVVDKYTSTVSEQDHVFYGQGVGNLVSGLMAGMGGTGLAHTSLLGLQMGGVTHLCVFSSGIAMLCALTFAYPAVAMIPLGALLGVALHLILTMIQTPPVLALMLKCRRVKSLVASDLFSTLVTALFAVLASTYGLVGYFIGVVCYACDPIAHAAHLNENEGTFSFLELAVPPRRKLTKMNKFITTQQLHHYDHRGDSDGRNECMITAIPDRMPRRKSRYKEDASSESSSVPGRY</sequence>
<evidence type="ECO:0000256" key="1">
    <source>
        <dbReference type="ARBA" id="ARBA00004141"/>
    </source>
</evidence>
<keyword evidence="2 6" id="KW-0812">Transmembrane</keyword>
<feature type="transmembrane region" description="Helical" evidence="6">
    <location>
        <begin position="516"/>
        <end position="540"/>
    </location>
</feature>
<evidence type="ECO:0000313" key="9">
    <source>
        <dbReference type="Proteomes" id="UP001530293"/>
    </source>
</evidence>
<protein>
    <recommendedName>
        <fullName evidence="7">SLC26A/SulP transporter domain-containing protein</fullName>
    </recommendedName>
</protein>
<feature type="transmembrane region" description="Helical" evidence="6">
    <location>
        <begin position="204"/>
        <end position="224"/>
    </location>
</feature>
<dbReference type="Proteomes" id="UP001530293">
    <property type="component" value="Unassembled WGS sequence"/>
</dbReference>
<evidence type="ECO:0000256" key="2">
    <source>
        <dbReference type="ARBA" id="ARBA00022692"/>
    </source>
</evidence>
<feature type="domain" description="SLC26A/SulP transporter" evidence="7">
    <location>
        <begin position="368"/>
        <end position="510"/>
    </location>
</feature>
<organism evidence="8 9">
    <name type="scientific">Discostella pseudostelligera</name>
    <dbReference type="NCBI Taxonomy" id="259834"/>
    <lineage>
        <taxon>Eukaryota</taxon>
        <taxon>Sar</taxon>
        <taxon>Stramenopiles</taxon>
        <taxon>Ochrophyta</taxon>
        <taxon>Bacillariophyta</taxon>
        <taxon>Coscinodiscophyceae</taxon>
        <taxon>Thalassiosirophycidae</taxon>
        <taxon>Stephanodiscales</taxon>
        <taxon>Stephanodiscaceae</taxon>
        <taxon>Discostella</taxon>
    </lineage>
</organism>
<feature type="domain" description="SLC26A/SulP transporter" evidence="7">
    <location>
        <begin position="107"/>
        <end position="233"/>
    </location>
</feature>
<evidence type="ECO:0000256" key="4">
    <source>
        <dbReference type="ARBA" id="ARBA00023136"/>
    </source>
</evidence>
<dbReference type="PANTHER" id="PTHR43310:SF1">
    <property type="entry name" value="SULFATE TRANSPORTER YBAR-RELATED"/>
    <property type="match status" value="1"/>
</dbReference>
<evidence type="ECO:0000256" key="3">
    <source>
        <dbReference type="ARBA" id="ARBA00022989"/>
    </source>
</evidence>
<evidence type="ECO:0000259" key="7">
    <source>
        <dbReference type="Pfam" id="PF00916"/>
    </source>
</evidence>
<feature type="region of interest" description="Disordered" evidence="5">
    <location>
        <begin position="34"/>
        <end position="70"/>
    </location>
</feature>
<dbReference type="InterPro" id="IPR052706">
    <property type="entry name" value="Membrane-Transporter-like"/>
</dbReference>
<keyword evidence="9" id="KW-1185">Reference proteome</keyword>
<evidence type="ECO:0000313" key="8">
    <source>
        <dbReference type="EMBL" id="KAL3768378.1"/>
    </source>
</evidence>
<reference evidence="8 9" key="1">
    <citation type="submission" date="2024-10" db="EMBL/GenBank/DDBJ databases">
        <title>Updated reference genomes for cyclostephanoid diatoms.</title>
        <authorList>
            <person name="Roberts W.R."/>
            <person name="Alverson A.J."/>
        </authorList>
    </citation>
    <scope>NUCLEOTIDE SEQUENCE [LARGE SCALE GENOMIC DNA]</scope>
    <source>
        <strain evidence="8 9">AJA232-27</strain>
    </source>
</reference>
<dbReference type="PANTHER" id="PTHR43310">
    <property type="entry name" value="SULFATE TRANSPORTER YBAR-RELATED"/>
    <property type="match status" value="1"/>
</dbReference>
<feature type="transmembrane region" description="Helical" evidence="6">
    <location>
        <begin position="314"/>
        <end position="335"/>
    </location>
</feature>
<evidence type="ECO:0000256" key="6">
    <source>
        <dbReference type="SAM" id="Phobius"/>
    </source>
</evidence>
<evidence type="ECO:0000256" key="5">
    <source>
        <dbReference type="SAM" id="MobiDB-lite"/>
    </source>
</evidence>
<comment type="caution">
    <text evidence="8">The sequence shown here is derived from an EMBL/GenBank/DDBJ whole genome shotgun (WGS) entry which is preliminary data.</text>
</comment>
<name>A0ABD3MWS5_9STRA</name>
<feature type="transmembrane region" description="Helical" evidence="6">
    <location>
        <begin position="477"/>
        <end position="504"/>
    </location>
</feature>
<feature type="transmembrane region" description="Helical" evidence="6">
    <location>
        <begin position="378"/>
        <end position="403"/>
    </location>
</feature>
<feature type="compositionally biased region" description="Polar residues" evidence="5">
    <location>
        <begin position="625"/>
        <end position="634"/>
    </location>
</feature>
<feature type="transmembrane region" description="Helical" evidence="6">
    <location>
        <begin position="451"/>
        <end position="471"/>
    </location>
</feature>
<accession>A0ABD3MWS5</accession>
<dbReference type="InterPro" id="IPR011547">
    <property type="entry name" value="SLC26A/SulP_dom"/>
</dbReference>
<dbReference type="GO" id="GO:0016020">
    <property type="term" value="C:membrane"/>
    <property type="evidence" value="ECO:0007669"/>
    <property type="project" value="UniProtKB-SubCell"/>
</dbReference>
<proteinExistence type="predicted"/>
<dbReference type="EMBL" id="JALLBG020000065">
    <property type="protein sequence ID" value="KAL3768378.1"/>
    <property type="molecule type" value="Genomic_DNA"/>
</dbReference>
<dbReference type="Pfam" id="PF00916">
    <property type="entry name" value="Sulfate_transp"/>
    <property type="match status" value="2"/>
</dbReference>
<keyword evidence="3 6" id="KW-1133">Transmembrane helix</keyword>
<gene>
    <name evidence="8" type="ORF">ACHAWU_006161</name>
</gene>
<dbReference type="AlphaFoldDB" id="A0ABD3MWS5"/>